<keyword evidence="23" id="KW-1185">Reference proteome</keyword>
<keyword evidence="7 20" id="KW-0812">Transmembrane</keyword>
<dbReference type="Gene3D" id="1.10.510.10">
    <property type="entry name" value="Transferase(Phosphotransferase) domain 1"/>
    <property type="match status" value="2"/>
</dbReference>
<keyword evidence="4" id="KW-0597">Phosphoprotein</keyword>
<dbReference type="InterPro" id="IPR011009">
    <property type="entry name" value="Kinase-like_dom_sf"/>
</dbReference>
<feature type="transmembrane region" description="Helical" evidence="20">
    <location>
        <begin position="522"/>
        <end position="545"/>
    </location>
</feature>
<keyword evidence="9" id="KW-0677">Repeat</keyword>
<keyword evidence="15" id="KW-0325">Glycoprotein</keyword>
<evidence type="ECO:0000256" key="8">
    <source>
        <dbReference type="ARBA" id="ARBA00022729"/>
    </source>
</evidence>
<dbReference type="PROSITE" id="PS00107">
    <property type="entry name" value="PROTEIN_KINASE_ATP"/>
    <property type="match status" value="2"/>
</dbReference>
<evidence type="ECO:0000256" key="7">
    <source>
        <dbReference type="ARBA" id="ARBA00022692"/>
    </source>
</evidence>
<evidence type="ECO:0000259" key="21">
    <source>
        <dbReference type="PROSITE" id="PS50011"/>
    </source>
</evidence>
<evidence type="ECO:0000256" key="12">
    <source>
        <dbReference type="ARBA" id="ARBA00022989"/>
    </source>
</evidence>
<feature type="binding site" evidence="18">
    <location>
        <position position="610"/>
    </location>
    <ligand>
        <name>ATP</name>
        <dbReference type="ChEBI" id="CHEBI:30616"/>
    </ligand>
</feature>
<feature type="region of interest" description="Disordered" evidence="19">
    <location>
        <begin position="1653"/>
        <end position="1677"/>
    </location>
</feature>
<dbReference type="SUPFAM" id="SSF56112">
    <property type="entry name" value="Protein kinase-like (PK-like)"/>
    <property type="match status" value="2"/>
</dbReference>
<dbReference type="EC" id="2.7.11.1" evidence="2"/>
<sequence length="1703" mass="189041">NALGEIATTLGIKRLNLSDGDPCFSRTLNIGFVSDEMKNTIACDCSFNNNMTCHITELILMSISLSGKLPPELAKLQYLQNITLVRNYLSGTIPVEWASMPYITSIKLSANNLSGPLPTWLQNFKNLKILGIEGNQFSGTIPDELGNLTNLTKLHLASNKFIGRLPVTLARLVNLEEFWISDNNFNGTIPGYIGTWSRLQKLFLHASGLKGPLPEAVARLENLVDLRISDTTGINFFPNISSKVIATLILRNVGLSGSVPSYIWNMSKLNRLDLSFNKLTGELQEVQQAPPHTYLTNNMLSGNVESASVYLHSKSVIDLSYNNFSWSSSCRDKRLLPCAGKITYQADNSTTGAATNHHLENWGISNTGDFTDDTSHDDTYIISTNLTPSGDYPDLYKTARRSPLSLVYYAFCLENGAYNVKLHFVEIQFLDEELNSRLGRRIFDVYVQGELFLRDFNIKEEANGTLKPVVKVAKAVNVTDHTLEIRLYWAGKGTVLFPKRGNYGPLISAISLCHMEKTKYTYYPLIFGVTGALVAIILLALGLYAQKRCRGDTNMRERDLRAQCLQTVWFTWRQLQAATNNFDQANKLGEGGFGSVFKGELTDGTIVAVKQLSSKSRQGNREFVNEIGMISGLNHPNLVKLYGCCVEKNQLLLVYEYMENNSLALVLGYMAPEYVLWGQLTEKADVYSFGVVAMEIVSGKSNTTPRGSADHVSLINWALMLQQKGDILEIVDPTLEGDFNSKEAVRMINVALVCTNSSPSLRPTMSEVVQMLEGVIEIAQVMADPGLYGDDWSMSKLKDNDTHGSSSMSGVTDQTTMTMKFSVSGSDLYPESVISNSTVEFPSSSVILKFHFVIHHSHKLPRSSNNTIKALEEIASTLGITKLNLGNGDPCDLKRLKIDVAQDPTSENIIVCDCSRNNTCHITDLTLKTLGLPGKVPPELVKLQYLRSIDLCRNYLSGSIPMEWASMPELISMQLGSNQFTSTLPTTLSKLVNLKEFRISDNKFIGIIPRFIGDWSRLEKIHLFASGLKGPIPDALARLENLIDLRISDMTGINSFPNISSKSMNTLILRNLSLSGQIPSFVWSMPVLKTLDVSFNKLSGEVDLQGKVPKYTYLNDNMLSGNVGSGAFLNNESYIDLSYNNFSYPSSCPDKSININSYRSSYLQKNLTGLLPCANQRSLHINCGGDNVVITNSSHKITYQADNNETKAATNQHFENWGVSSTGYLPNDIYIITPTFALPENSPAFYKSARQSAQSLVYYAFCLENGVYNVKLHFMEIQFSNEEPYSRLGRRIFDIYLQGELFKRDFNVKEEANGTRKPIVKEANVNVANHFLEIRLYWAGKGTTLIPQRGNYGPIISAISLCHRSLGPGCGAEKTKHRTYYPLIFGITGALLAVMFLALGLYAQKRCRGDKNTRERDLRAQGLQTVCFTWRQLQAATNNFDEAKKLGEGGFGSVFKGELSDGTIIAVKQLSAKSCQGNREFVNEIGMISGLNHPNLVKLYGCCVEKNQLLLVYEYMENNSLALALNEYALYGELTEKADVFSFGVVAMEIVSGKSNTKQKGSADHVWLIKWARKLQQTGDIMDIIDPVLEGDFNRKEAERMIKVSLVCTNSSPLLRPTMSEVVQMLEGKIEITQVLSDPGLYEHNFSISKLRGTDTHGSSSTSGLTDQTETTMKSSVSSTDLYPLYPESMLLNSTQNFSSSAF</sequence>
<evidence type="ECO:0000256" key="3">
    <source>
        <dbReference type="ARBA" id="ARBA00022527"/>
    </source>
</evidence>
<dbReference type="PANTHER" id="PTHR48006">
    <property type="entry name" value="LEUCINE-RICH REPEAT-CONTAINING PROTEIN DDB_G0281931-RELATED"/>
    <property type="match status" value="1"/>
</dbReference>
<evidence type="ECO:0000313" key="22">
    <source>
        <dbReference type="EMBL" id="KAH0917896.1"/>
    </source>
</evidence>
<evidence type="ECO:0000256" key="2">
    <source>
        <dbReference type="ARBA" id="ARBA00012513"/>
    </source>
</evidence>
<dbReference type="InterPro" id="IPR001245">
    <property type="entry name" value="Ser-Thr/Tyr_kinase_cat_dom"/>
</dbReference>
<proteinExistence type="predicted"/>
<evidence type="ECO:0000256" key="17">
    <source>
        <dbReference type="ARBA" id="ARBA00048679"/>
    </source>
</evidence>
<evidence type="ECO:0000256" key="18">
    <source>
        <dbReference type="PROSITE-ProRule" id="PRU10141"/>
    </source>
</evidence>
<dbReference type="PROSITE" id="PS50011">
    <property type="entry name" value="PROTEIN_KINASE_DOM"/>
    <property type="match status" value="2"/>
</dbReference>
<protein>
    <recommendedName>
        <fullName evidence="2">non-specific serine/threonine protein kinase</fullName>
        <ecNumber evidence="2">2.7.11.1</ecNumber>
    </recommendedName>
</protein>
<evidence type="ECO:0000256" key="4">
    <source>
        <dbReference type="ARBA" id="ARBA00022553"/>
    </source>
</evidence>
<keyword evidence="8" id="KW-0732">Signal</keyword>
<comment type="catalytic activity">
    <reaction evidence="17">
        <text>L-seryl-[protein] + ATP = O-phospho-L-seryl-[protein] + ADP + H(+)</text>
        <dbReference type="Rhea" id="RHEA:17989"/>
        <dbReference type="Rhea" id="RHEA-COMP:9863"/>
        <dbReference type="Rhea" id="RHEA-COMP:11604"/>
        <dbReference type="ChEBI" id="CHEBI:15378"/>
        <dbReference type="ChEBI" id="CHEBI:29999"/>
        <dbReference type="ChEBI" id="CHEBI:30616"/>
        <dbReference type="ChEBI" id="CHEBI:83421"/>
        <dbReference type="ChEBI" id="CHEBI:456216"/>
        <dbReference type="EC" id="2.7.11.1"/>
    </reaction>
</comment>
<feature type="binding site" evidence="18">
    <location>
        <position position="1468"/>
    </location>
    <ligand>
        <name>ATP</name>
        <dbReference type="ChEBI" id="CHEBI:30616"/>
    </ligand>
</feature>
<evidence type="ECO:0000256" key="20">
    <source>
        <dbReference type="SAM" id="Phobius"/>
    </source>
</evidence>
<dbReference type="Gene3D" id="3.80.10.10">
    <property type="entry name" value="Ribonuclease Inhibitor"/>
    <property type="match status" value="2"/>
</dbReference>
<name>A0ABQ8CLI1_BRANA</name>
<keyword evidence="14" id="KW-0675">Receptor</keyword>
<evidence type="ECO:0000256" key="13">
    <source>
        <dbReference type="ARBA" id="ARBA00023136"/>
    </source>
</evidence>
<accession>A0ABQ8CLI1</accession>
<dbReference type="InterPro" id="IPR000719">
    <property type="entry name" value="Prot_kinase_dom"/>
</dbReference>
<dbReference type="Gene3D" id="3.30.200.20">
    <property type="entry name" value="Phosphorylase Kinase, domain 1"/>
    <property type="match status" value="2"/>
</dbReference>
<evidence type="ECO:0000256" key="10">
    <source>
        <dbReference type="ARBA" id="ARBA00022741"/>
    </source>
</evidence>
<dbReference type="Pfam" id="PF07714">
    <property type="entry name" value="PK_Tyr_Ser-Thr"/>
    <property type="match status" value="3"/>
</dbReference>
<evidence type="ECO:0000256" key="19">
    <source>
        <dbReference type="SAM" id="MobiDB-lite"/>
    </source>
</evidence>
<dbReference type="Pfam" id="PF00560">
    <property type="entry name" value="LRR_1"/>
    <property type="match status" value="2"/>
</dbReference>
<evidence type="ECO:0000256" key="16">
    <source>
        <dbReference type="ARBA" id="ARBA00047899"/>
    </source>
</evidence>
<keyword evidence="5" id="KW-0433">Leucine-rich repeat</keyword>
<reference evidence="22 23" key="1">
    <citation type="submission" date="2021-05" db="EMBL/GenBank/DDBJ databases">
        <title>Genome Assembly of Synthetic Allotetraploid Brassica napus Reveals Homoeologous Exchanges between Subgenomes.</title>
        <authorList>
            <person name="Davis J.T."/>
        </authorList>
    </citation>
    <scope>NUCLEOTIDE SEQUENCE [LARGE SCALE GENOMIC DNA]</scope>
    <source>
        <strain evidence="23">cv. Da-Ae</strain>
        <tissue evidence="22">Seedling</tissue>
    </source>
</reference>
<dbReference type="PANTHER" id="PTHR48006:SF77">
    <property type="entry name" value="PROTEIN KINASE DOMAIN-CONTAINING PROTEIN"/>
    <property type="match status" value="1"/>
</dbReference>
<keyword evidence="6" id="KW-0808">Transferase</keyword>
<feature type="compositionally biased region" description="Low complexity" evidence="19">
    <location>
        <begin position="1656"/>
        <end position="1666"/>
    </location>
</feature>
<evidence type="ECO:0000256" key="1">
    <source>
        <dbReference type="ARBA" id="ARBA00004479"/>
    </source>
</evidence>
<keyword evidence="11 18" id="KW-0067">ATP-binding</keyword>
<feature type="compositionally biased region" description="Polar residues" evidence="19">
    <location>
        <begin position="1667"/>
        <end position="1677"/>
    </location>
</feature>
<dbReference type="InterPro" id="IPR021720">
    <property type="entry name" value="Malectin_dom"/>
</dbReference>
<gene>
    <name evidence="22" type="ORF">HID58_025556</name>
</gene>
<feature type="domain" description="Protein kinase" evidence="21">
    <location>
        <begin position="582"/>
        <end position="878"/>
    </location>
</feature>
<keyword evidence="13 20" id="KW-0472">Membrane</keyword>
<evidence type="ECO:0000256" key="15">
    <source>
        <dbReference type="ARBA" id="ARBA00023180"/>
    </source>
</evidence>
<keyword evidence="10 18" id="KW-0547">Nucleotide-binding</keyword>
<organism evidence="22 23">
    <name type="scientific">Brassica napus</name>
    <name type="common">Rape</name>
    <dbReference type="NCBI Taxonomy" id="3708"/>
    <lineage>
        <taxon>Eukaryota</taxon>
        <taxon>Viridiplantae</taxon>
        <taxon>Streptophyta</taxon>
        <taxon>Embryophyta</taxon>
        <taxon>Tracheophyta</taxon>
        <taxon>Spermatophyta</taxon>
        <taxon>Magnoliopsida</taxon>
        <taxon>eudicotyledons</taxon>
        <taxon>Gunneridae</taxon>
        <taxon>Pentapetalae</taxon>
        <taxon>rosids</taxon>
        <taxon>malvids</taxon>
        <taxon>Brassicales</taxon>
        <taxon>Brassicaceae</taxon>
        <taxon>Brassiceae</taxon>
        <taxon>Brassica</taxon>
    </lineage>
</organism>
<dbReference type="Proteomes" id="UP000824890">
    <property type="component" value="Unassembled WGS sequence"/>
</dbReference>
<evidence type="ECO:0000256" key="11">
    <source>
        <dbReference type="ARBA" id="ARBA00022840"/>
    </source>
</evidence>
<feature type="non-terminal residue" evidence="22">
    <location>
        <position position="1"/>
    </location>
</feature>
<keyword evidence="3" id="KW-0723">Serine/threonine-protein kinase</keyword>
<keyword evidence="12 20" id="KW-1133">Transmembrane helix</keyword>
<comment type="catalytic activity">
    <reaction evidence="16">
        <text>L-threonyl-[protein] + ATP = O-phospho-L-threonyl-[protein] + ADP + H(+)</text>
        <dbReference type="Rhea" id="RHEA:46608"/>
        <dbReference type="Rhea" id="RHEA-COMP:11060"/>
        <dbReference type="Rhea" id="RHEA-COMP:11605"/>
        <dbReference type="ChEBI" id="CHEBI:15378"/>
        <dbReference type="ChEBI" id="CHEBI:30013"/>
        <dbReference type="ChEBI" id="CHEBI:30616"/>
        <dbReference type="ChEBI" id="CHEBI:61977"/>
        <dbReference type="ChEBI" id="CHEBI:456216"/>
        <dbReference type="EC" id="2.7.11.1"/>
    </reaction>
</comment>
<evidence type="ECO:0000256" key="14">
    <source>
        <dbReference type="ARBA" id="ARBA00023170"/>
    </source>
</evidence>
<dbReference type="Pfam" id="PF11721">
    <property type="entry name" value="Malectin"/>
    <property type="match status" value="2"/>
</dbReference>
<evidence type="ECO:0000256" key="9">
    <source>
        <dbReference type="ARBA" id="ARBA00022737"/>
    </source>
</evidence>
<feature type="transmembrane region" description="Helical" evidence="20">
    <location>
        <begin position="1383"/>
        <end position="1403"/>
    </location>
</feature>
<dbReference type="SUPFAM" id="SSF52058">
    <property type="entry name" value="L domain-like"/>
    <property type="match status" value="2"/>
</dbReference>
<comment type="caution">
    <text evidence="22">The sequence shown here is derived from an EMBL/GenBank/DDBJ whole genome shotgun (WGS) entry which is preliminary data.</text>
</comment>
<dbReference type="InterPro" id="IPR032675">
    <property type="entry name" value="LRR_dom_sf"/>
</dbReference>
<dbReference type="InterPro" id="IPR017441">
    <property type="entry name" value="Protein_kinase_ATP_BS"/>
</dbReference>
<dbReference type="InterPro" id="IPR051824">
    <property type="entry name" value="LRR_Rcpt-Like_S/T_Kinase"/>
</dbReference>
<keyword evidence="3" id="KW-0418">Kinase</keyword>
<feature type="domain" description="Protein kinase" evidence="21">
    <location>
        <begin position="1440"/>
        <end position="1703"/>
    </location>
</feature>
<evidence type="ECO:0000256" key="6">
    <source>
        <dbReference type="ARBA" id="ARBA00022679"/>
    </source>
</evidence>
<comment type="subcellular location">
    <subcellularLocation>
        <location evidence="1">Membrane</location>
        <topology evidence="1">Single-pass type I membrane protein</topology>
    </subcellularLocation>
</comment>
<dbReference type="InterPro" id="IPR001611">
    <property type="entry name" value="Leu-rich_rpt"/>
</dbReference>
<evidence type="ECO:0000256" key="5">
    <source>
        <dbReference type="ARBA" id="ARBA00022614"/>
    </source>
</evidence>
<dbReference type="EMBL" id="JAGKQM010000007">
    <property type="protein sequence ID" value="KAH0917896.1"/>
    <property type="molecule type" value="Genomic_DNA"/>
</dbReference>
<evidence type="ECO:0000313" key="23">
    <source>
        <dbReference type="Proteomes" id="UP000824890"/>
    </source>
</evidence>
<dbReference type="Gene3D" id="2.60.120.430">
    <property type="entry name" value="Galactose-binding lectin"/>
    <property type="match status" value="2"/>
</dbReference>